<sequence>MSLKKGITIVIDTEDHANWYVRYDNKDYYHPTPDEMINLREFCNKNNDCFYLGFGPFCLTSGADINGNFEESIERF</sequence>
<proteinExistence type="predicted"/>
<reference evidence="1" key="1">
    <citation type="journal article" date="2015" name="Nature">
        <title>Complex archaea that bridge the gap between prokaryotes and eukaryotes.</title>
        <authorList>
            <person name="Spang A."/>
            <person name="Saw J.H."/>
            <person name="Jorgensen S.L."/>
            <person name="Zaremba-Niedzwiedzka K."/>
            <person name="Martijn J."/>
            <person name="Lind A.E."/>
            <person name="van Eijk R."/>
            <person name="Schleper C."/>
            <person name="Guy L."/>
            <person name="Ettema T.J."/>
        </authorList>
    </citation>
    <scope>NUCLEOTIDE SEQUENCE</scope>
</reference>
<accession>A0A0F9H8W1</accession>
<gene>
    <name evidence="1" type="ORF">LCGC14_1732640</name>
</gene>
<evidence type="ECO:0000313" key="1">
    <source>
        <dbReference type="EMBL" id="KKM07569.1"/>
    </source>
</evidence>
<organism evidence="1">
    <name type="scientific">marine sediment metagenome</name>
    <dbReference type="NCBI Taxonomy" id="412755"/>
    <lineage>
        <taxon>unclassified sequences</taxon>
        <taxon>metagenomes</taxon>
        <taxon>ecological metagenomes</taxon>
    </lineage>
</organism>
<comment type="caution">
    <text evidence="1">The sequence shown here is derived from an EMBL/GenBank/DDBJ whole genome shotgun (WGS) entry which is preliminary data.</text>
</comment>
<name>A0A0F9H8W1_9ZZZZ</name>
<feature type="non-terminal residue" evidence="1">
    <location>
        <position position="76"/>
    </location>
</feature>
<protein>
    <submittedName>
        <fullName evidence="1">Uncharacterized protein</fullName>
    </submittedName>
</protein>
<dbReference type="EMBL" id="LAZR01015741">
    <property type="protein sequence ID" value="KKM07569.1"/>
    <property type="molecule type" value="Genomic_DNA"/>
</dbReference>
<dbReference type="AlphaFoldDB" id="A0A0F9H8W1"/>